<evidence type="ECO:0000313" key="5">
    <source>
        <dbReference type="Proteomes" id="UP000267223"/>
    </source>
</evidence>
<dbReference type="GO" id="GO:0003697">
    <property type="term" value="F:single-stranded DNA binding"/>
    <property type="evidence" value="ECO:0007669"/>
    <property type="project" value="UniProtKB-UniRule"/>
</dbReference>
<dbReference type="HAMAP" id="MF_00984">
    <property type="entry name" value="SSB"/>
    <property type="match status" value="1"/>
</dbReference>
<dbReference type="PANTHER" id="PTHR10302">
    <property type="entry name" value="SINGLE-STRANDED DNA-BINDING PROTEIN"/>
    <property type="match status" value="1"/>
</dbReference>
<dbReference type="InterPro" id="IPR012340">
    <property type="entry name" value="NA-bd_OB-fold"/>
</dbReference>
<evidence type="ECO:0000256" key="3">
    <source>
        <dbReference type="PIRNR" id="PIRNR002070"/>
    </source>
</evidence>
<dbReference type="Proteomes" id="UP000267223">
    <property type="component" value="Unassembled WGS sequence"/>
</dbReference>
<dbReference type="GO" id="GO:0006260">
    <property type="term" value="P:DNA replication"/>
    <property type="evidence" value="ECO:0007669"/>
    <property type="project" value="InterPro"/>
</dbReference>
<reference evidence="4 5" key="1">
    <citation type="submission" date="2018-11" db="EMBL/GenBank/DDBJ databases">
        <title>Draft genome sequence of Ferruginibacter sp. BO-59.</title>
        <authorList>
            <person name="Im W.T."/>
        </authorList>
    </citation>
    <scope>NUCLEOTIDE SEQUENCE [LARGE SCALE GENOMIC DNA]</scope>
    <source>
        <strain evidence="4 5">BO-59</strain>
    </source>
</reference>
<dbReference type="Pfam" id="PF00436">
    <property type="entry name" value="SSB"/>
    <property type="match status" value="1"/>
</dbReference>
<keyword evidence="5" id="KW-1185">Reference proteome</keyword>
<dbReference type="PANTHER" id="PTHR10302:SF0">
    <property type="entry name" value="SINGLE-STRANDED DNA-BINDING PROTEIN, MITOCHONDRIAL"/>
    <property type="match status" value="1"/>
</dbReference>
<sequence length="128" mass="14132">MQGINKVIFVGNCGKDAESKTLADGTMVAKIAIATTETFRMKNGELHSRTDWHTVILWGGLAALASQYLRKGSLVYIEGRLQNRQYATKEDDKKFVTEVVAGKLVLLDKKNKTNLNQASAPVDEDVSF</sequence>
<protein>
    <recommendedName>
        <fullName evidence="2 3">Single-stranded DNA-binding protein</fullName>
        <shortName evidence="2">SSB</shortName>
    </recommendedName>
</protein>
<dbReference type="RefSeq" id="WP_123121500.1">
    <property type="nucleotide sequence ID" value="NZ_RJJR01000012.1"/>
</dbReference>
<dbReference type="PIRSF" id="PIRSF002070">
    <property type="entry name" value="SSB"/>
    <property type="match status" value="1"/>
</dbReference>
<dbReference type="PROSITE" id="PS50935">
    <property type="entry name" value="SSB"/>
    <property type="match status" value="1"/>
</dbReference>
<comment type="subunit">
    <text evidence="2">Homotetramer.</text>
</comment>
<evidence type="ECO:0000256" key="2">
    <source>
        <dbReference type="HAMAP-Rule" id="MF_00984"/>
    </source>
</evidence>
<comment type="caution">
    <text evidence="4">The sequence shown here is derived from an EMBL/GenBank/DDBJ whole genome shotgun (WGS) entry which is preliminary data.</text>
</comment>
<dbReference type="CDD" id="cd04496">
    <property type="entry name" value="SSB_OBF"/>
    <property type="match status" value="1"/>
</dbReference>
<keyword evidence="1 2" id="KW-0238">DNA-binding</keyword>
<gene>
    <name evidence="4" type="primary">ssb</name>
    <name evidence="4" type="ORF">EFY79_14850</name>
</gene>
<evidence type="ECO:0000313" key="4">
    <source>
        <dbReference type="EMBL" id="RNI34945.1"/>
    </source>
</evidence>
<dbReference type="InterPro" id="IPR011344">
    <property type="entry name" value="ssDNA-bd"/>
</dbReference>
<dbReference type="Gene3D" id="2.40.50.140">
    <property type="entry name" value="Nucleic acid-binding proteins"/>
    <property type="match status" value="1"/>
</dbReference>
<dbReference type="NCBIfam" id="TIGR00621">
    <property type="entry name" value="ssb"/>
    <property type="match status" value="1"/>
</dbReference>
<name>A0A3M9NC21_9BACT</name>
<proteinExistence type="inferred from homology"/>
<accession>A0A3M9NC21</accession>
<dbReference type="AlphaFoldDB" id="A0A3M9NC21"/>
<dbReference type="OrthoDB" id="9809878at2"/>
<dbReference type="InterPro" id="IPR000424">
    <property type="entry name" value="Primosome_PriB/ssb"/>
</dbReference>
<dbReference type="EMBL" id="RJJR01000012">
    <property type="protein sequence ID" value="RNI34945.1"/>
    <property type="molecule type" value="Genomic_DNA"/>
</dbReference>
<evidence type="ECO:0000256" key="1">
    <source>
        <dbReference type="ARBA" id="ARBA00023125"/>
    </source>
</evidence>
<comment type="caution">
    <text evidence="2">Lacks conserved residue(s) required for the propagation of feature annotation.</text>
</comment>
<dbReference type="SUPFAM" id="SSF50249">
    <property type="entry name" value="Nucleic acid-binding proteins"/>
    <property type="match status" value="1"/>
</dbReference>
<dbReference type="GO" id="GO:0009295">
    <property type="term" value="C:nucleoid"/>
    <property type="evidence" value="ECO:0007669"/>
    <property type="project" value="TreeGrafter"/>
</dbReference>
<organism evidence="4 5">
    <name type="scientific">Hanamia caeni</name>
    <dbReference type="NCBI Taxonomy" id="2294116"/>
    <lineage>
        <taxon>Bacteria</taxon>
        <taxon>Pseudomonadati</taxon>
        <taxon>Bacteroidota</taxon>
        <taxon>Chitinophagia</taxon>
        <taxon>Chitinophagales</taxon>
        <taxon>Chitinophagaceae</taxon>
        <taxon>Hanamia</taxon>
    </lineage>
</organism>